<keyword evidence="4" id="KW-1185">Reference proteome</keyword>
<protein>
    <recommendedName>
        <fullName evidence="2">Ribonuclease H2 subunit B wHTH domain-containing protein</fullName>
    </recommendedName>
</protein>
<dbReference type="GO" id="GO:0006401">
    <property type="term" value="P:RNA catabolic process"/>
    <property type="evidence" value="ECO:0007669"/>
    <property type="project" value="TreeGrafter"/>
</dbReference>
<name>A0A7J8W9C5_9ROSI</name>
<evidence type="ECO:0000313" key="3">
    <source>
        <dbReference type="EMBL" id="MBA0671264.1"/>
    </source>
</evidence>
<dbReference type="InterPro" id="IPR040456">
    <property type="entry name" value="RNase_H2_suB"/>
</dbReference>
<dbReference type="Pfam" id="PF09468">
    <property type="entry name" value="RNase_H2-Ydr279"/>
    <property type="match status" value="1"/>
</dbReference>
<dbReference type="PANTHER" id="PTHR13383">
    <property type="entry name" value="RIBONUCLEASE H2 SUBUNIT B"/>
    <property type="match status" value="1"/>
</dbReference>
<dbReference type="EMBL" id="JABFAB010240135">
    <property type="protein sequence ID" value="MBA0671264.1"/>
    <property type="molecule type" value="Genomic_DNA"/>
</dbReference>
<feature type="compositionally biased region" description="Polar residues" evidence="1">
    <location>
        <begin position="218"/>
        <end position="228"/>
    </location>
</feature>
<reference evidence="3 4" key="1">
    <citation type="journal article" date="2019" name="Genome Biol. Evol.">
        <title>Insights into the evolution of the New World diploid cottons (Gossypium, subgenus Houzingenia) based on genome sequencing.</title>
        <authorList>
            <person name="Grover C.E."/>
            <person name="Arick M.A. 2nd"/>
            <person name="Thrash A."/>
            <person name="Conover J.L."/>
            <person name="Sanders W.S."/>
            <person name="Peterson D.G."/>
            <person name="Frelichowski J.E."/>
            <person name="Scheffler J.A."/>
            <person name="Scheffler B.E."/>
            <person name="Wendel J.F."/>
        </authorList>
    </citation>
    <scope>NUCLEOTIDE SEQUENCE [LARGE SCALE GENOMIC DNA]</scope>
    <source>
        <strain evidence="3">57</strain>
        <tissue evidence="3">Leaf</tissue>
    </source>
</reference>
<dbReference type="Proteomes" id="UP000593573">
    <property type="component" value="Unassembled WGS sequence"/>
</dbReference>
<accession>A0A7J8W9C5</accession>
<dbReference type="PANTHER" id="PTHR13383:SF11">
    <property type="entry name" value="RIBONUCLEASE H2 SUBUNIT B"/>
    <property type="match status" value="1"/>
</dbReference>
<evidence type="ECO:0000313" key="4">
    <source>
        <dbReference type="Proteomes" id="UP000593573"/>
    </source>
</evidence>
<feature type="domain" description="Ribonuclease H2 subunit B wHTH" evidence="2">
    <location>
        <begin position="70"/>
        <end position="155"/>
    </location>
</feature>
<dbReference type="InterPro" id="IPR019024">
    <property type="entry name" value="RNase_H2_suB_wHTH"/>
</dbReference>
<dbReference type="Gene3D" id="1.10.20.120">
    <property type="match status" value="1"/>
</dbReference>
<evidence type="ECO:0000259" key="2">
    <source>
        <dbReference type="Pfam" id="PF09468"/>
    </source>
</evidence>
<feature type="region of interest" description="Disordered" evidence="1">
    <location>
        <begin position="217"/>
        <end position="247"/>
    </location>
</feature>
<comment type="caution">
    <text evidence="3">The sequence shown here is derived from an EMBL/GenBank/DDBJ whole genome shotgun (WGS) entry which is preliminary data.</text>
</comment>
<proteinExistence type="predicted"/>
<evidence type="ECO:0000256" key="1">
    <source>
        <dbReference type="SAM" id="MobiDB-lite"/>
    </source>
</evidence>
<dbReference type="AlphaFoldDB" id="A0A7J8W9C5"/>
<gene>
    <name evidence="3" type="ORF">Goklo_025463</name>
</gene>
<dbReference type="OrthoDB" id="29098at2759"/>
<dbReference type="CDD" id="cd09270">
    <property type="entry name" value="RNase_H2-B"/>
    <property type="match status" value="1"/>
</dbReference>
<sequence length="265" mass="29794">MGSCWEGIDESRLLIAPVPGANGDGSARFLSLRHPKSGHPIFYVMGCSKNFTGSSNHGSLYTATPIDPVFIMLPLFEDARMKKGDDPGKFRQLDEILFVNDYPGYQQLFSIAKDCMEIVCESKEIGSTKFFRLDDKKVFAWLHYKVCQLKQTLPALDQNYAAREEKDTLADSVSILGEYLKDDPWLKLLCDHFKLNLPEAKRIAAGIEVCPSAIESPVGSSNFSQGKNTSEKKTGRNVKQAKKVKVETESRNIKEMFTRASRRRN</sequence>
<dbReference type="GO" id="GO:0005654">
    <property type="term" value="C:nucleoplasm"/>
    <property type="evidence" value="ECO:0007669"/>
    <property type="project" value="TreeGrafter"/>
</dbReference>
<dbReference type="GO" id="GO:0032299">
    <property type="term" value="C:ribonuclease H2 complex"/>
    <property type="evidence" value="ECO:0007669"/>
    <property type="project" value="InterPro"/>
</dbReference>
<organism evidence="3 4">
    <name type="scientific">Gossypium klotzschianum</name>
    <dbReference type="NCBI Taxonomy" id="34286"/>
    <lineage>
        <taxon>Eukaryota</taxon>
        <taxon>Viridiplantae</taxon>
        <taxon>Streptophyta</taxon>
        <taxon>Embryophyta</taxon>
        <taxon>Tracheophyta</taxon>
        <taxon>Spermatophyta</taxon>
        <taxon>Magnoliopsida</taxon>
        <taxon>eudicotyledons</taxon>
        <taxon>Gunneridae</taxon>
        <taxon>Pentapetalae</taxon>
        <taxon>rosids</taxon>
        <taxon>malvids</taxon>
        <taxon>Malvales</taxon>
        <taxon>Malvaceae</taxon>
        <taxon>Malvoideae</taxon>
        <taxon>Gossypium</taxon>
    </lineage>
</organism>